<dbReference type="OrthoDB" id="419432at2759"/>
<dbReference type="PANTHER" id="PTHR15000:SF1">
    <property type="entry name" value="ERYTHROID DIFFERENTIATION-RELATED FACTOR 1"/>
    <property type="match status" value="1"/>
</dbReference>
<evidence type="ECO:0000313" key="3">
    <source>
        <dbReference type="EMBL" id="KAF7820074.1"/>
    </source>
</evidence>
<feature type="compositionally biased region" description="Low complexity" evidence="1">
    <location>
        <begin position="1369"/>
        <end position="1380"/>
    </location>
</feature>
<dbReference type="InterPro" id="IPR011990">
    <property type="entry name" value="TPR-like_helical_dom_sf"/>
</dbReference>
<comment type="caution">
    <text evidence="3">The sequence shown here is derived from an EMBL/GenBank/DDBJ whole genome shotgun (WGS) entry which is preliminary data.</text>
</comment>
<dbReference type="InterPro" id="IPR056582">
    <property type="entry name" value="EDRF1_N"/>
</dbReference>
<dbReference type="Pfam" id="PF23788">
    <property type="entry name" value="EDRF1_N"/>
    <property type="match status" value="2"/>
</dbReference>
<organism evidence="3 4">
    <name type="scientific">Senna tora</name>
    <dbReference type="NCBI Taxonomy" id="362788"/>
    <lineage>
        <taxon>Eukaryota</taxon>
        <taxon>Viridiplantae</taxon>
        <taxon>Streptophyta</taxon>
        <taxon>Embryophyta</taxon>
        <taxon>Tracheophyta</taxon>
        <taxon>Spermatophyta</taxon>
        <taxon>Magnoliopsida</taxon>
        <taxon>eudicotyledons</taxon>
        <taxon>Gunneridae</taxon>
        <taxon>Pentapetalae</taxon>
        <taxon>rosids</taxon>
        <taxon>fabids</taxon>
        <taxon>Fabales</taxon>
        <taxon>Fabaceae</taxon>
        <taxon>Caesalpinioideae</taxon>
        <taxon>Cassia clade</taxon>
        <taxon>Senna</taxon>
    </lineage>
</organism>
<protein>
    <submittedName>
        <fullName evidence="3">Erythroid differentiation-related factor 1 isoform A</fullName>
    </submittedName>
</protein>
<dbReference type="PANTHER" id="PTHR15000">
    <property type="entry name" value="ERYTHROID DIFFERENTIATION-RELATED FACTOR 1"/>
    <property type="match status" value="1"/>
</dbReference>
<evidence type="ECO:0000313" key="4">
    <source>
        <dbReference type="Proteomes" id="UP000634136"/>
    </source>
</evidence>
<feature type="domain" description="EDRF1 N-terminal" evidence="2">
    <location>
        <begin position="268"/>
        <end position="566"/>
    </location>
</feature>
<keyword evidence="4" id="KW-1185">Reference proteome</keyword>
<proteinExistence type="predicted"/>
<sequence>MASPSSDSSSCELQCVGTLEIVTPKPVGFLCGSIPVPTDKSFHAALLPTPQTVNAPRYRYRMLPTETDLNRPPLISNFPEKVLPLGAVQSKTTGDLPWDGGAVASNLTRKCEALAVSGLAEYGDEIDVIAPADILKQIFKMPYSKARLSIAVHRIGQTLVLNTGPDVEEGEKLIRRHNNQSKCADQSLFLNFAMHSVRMEACDCPPSHHVPSEEKSNTSVLPGVNTSHIVEQHDDVVQAEGYKCSEYSQVKQDGFLWGSKKNRRNRNQNPVNKVASQVGEKPRSLMQESEKHRKVGNDSFLRVLFWQFHNFRMLLGSDLLLFSNEKYVAVSLHLWDVTRQVTPLTWLEAWLDNVMASVPEMAICYHHNGVVQGYELLKTDDVFLVKGISDDGTPAFHPYVVQQNGLSVLRFLQDNCKQDPGAYWLYKGAGEDDIQLFDLSVIPKNHSSNGCHDSSSSLPSVISRGRSDAVYSLGTLLYRIAHRLSLSMAAKNRARCVRFFRKCLDFLDDPDHLAVRAIAHEQFARLILNYDEELNLTSESLAVECDPTVTEAEESSLDAENSNSESVVQEEVLYSHDMSCEHGQTLEGLESESSAKMNSCTNNEELLAVGDMELSTQGVALPNSTDNEGFSVCEVCPVPAPVVQTVADPVSSKLAAVHHVSQAIKSLRWMRQLQSDEPEGVDQFSESHDRQSSTFNASVCACGDADCIEVCDIREWLPTSKLDHKLWKLVLLLGESYLALAEAYIGDAQLHQALKVIQLACSVYGSMPSHLEDTTFISSMVSCSSLQRKFPNRKDKTALLDDGIKEGSPKSDNGYLTIERKSSTYLFWAKAWALVGDIYVEFHKIKSKESIQELRKSATRELRMPSEVVKEVKRLKKKLTQLSENCSSCSLVNCSCQSDRASSGSSASSSRADMSVMTYGRKHSKRSYAKNVNYLPPKDPEEECVNDNMANGKDSDIEPIEHGSSGGNLSDTLERIKNGGIFEYLDGPLVGEVEHNLSAALKCYEEARKSLFKLPSSFSELQSAVKKKGWVCNELGRIRLEKKELNQAELAFTDAINAFREVSDHTNIILIYCNLGHGRRALAEEMVSKIENLKLHAIFHNAYNQALETMKLEYRESLRYYAAARLELNAITEDDDSVTINLRNEVHTQFAHTYLRLGMLLARENSTAEVYENGSLEDTFVSCTNHHDRKVGKELRKHEISANEAIREALSVYESLGELRKQEAAYAYFQLACYQRDCCLKFMDSGNKKGGLSKGENSILQRVKQYASLAERNWQKAMDFYGAQTHPSMFLTILMERSALSLSVSSHLHSNAMLESALTHMLEGRHVSDTSADTFSTSYPELHDNYWRQMQMLLKNMLAMTLSSGANKSSSVSQPSSSSSKTGDGGKIRELYKMSLKASDMLQLHAMHNFWIS</sequence>
<dbReference type="GO" id="GO:0045893">
    <property type="term" value="P:positive regulation of DNA-templated transcription"/>
    <property type="evidence" value="ECO:0007669"/>
    <property type="project" value="TreeGrafter"/>
</dbReference>
<reference evidence="3" key="1">
    <citation type="submission" date="2020-09" db="EMBL/GenBank/DDBJ databases">
        <title>Genome-Enabled Discovery of Anthraquinone Biosynthesis in Senna tora.</title>
        <authorList>
            <person name="Kang S.-H."/>
            <person name="Pandey R.P."/>
            <person name="Lee C.-M."/>
            <person name="Sim J.-S."/>
            <person name="Jeong J.-T."/>
            <person name="Choi B.-S."/>
            <person name="Jung M."/>
            <person name="Ginzburg D."/>
            <person name="Zhao K."/>
            <person name="Won S.Y."/>
            <person name="Oh T.-J."/>
            <person name="Yu Y."/>
            <person name="Kim N.-H."/>
            <person name="Lee O.R."/>
            <person name="Lee T.-H."/>
            <person name="Bashyal P."/>
            <person name="Kim T.-S."/>
            <person name="Lee W.-H."/>
            <person name="Kawkins C."/>
            <person name="Kim C.-K."/>
            <person name="Kim J.S."/>
            <person name="Ahn B.O."/>
            <person name="Rhee S.Y."/>
            <person name="Sohng J.K."/>
        </authorList>
    </citation>
    <scope>NUCLEOTIDE SEQUENCE</scope>
    <source>
        <tissue evidence="3">Leaf</tissue>
    </source>
</reference>
<accession>A0A834TFE2</accession>
<gene>
    <name evidence="3" type="ORF">G2W53_025529</name>
</gene>
<feature type="region of interest" description="Disordered" evidence="1">
    <location>
        <begin position="261"/>
        <end position="290"/>
    </location>
</feature>
<name>A0A834TFE2_9FABA</name>
<dbReference type="Gene3D" id="1.25.40.10">
    <property type="entry name" value="Tetratricopeptide repeat domain"/>
    <property type="match status" value="1"/>
</dbReference>
<feature type="region of interest" description="Disordered" evidence="1">
    <location>
        <begin position="1366"/>
        <end position="1386"/>
    </location>
</feature>
<evidence type="ECO:0000259" key="2">
    <source>
        <dbReference type="Pfam" id="PF23788"/>
    </source>
</evidence>
<dbReference type="EMBL" id="JAAIUW010000008">
    <property type="protein sequence ID" value="KAF7820074.1"/>
    <property type="molecule type" value="Genomic_DNA"/>
</dbReference>
<dbReference type="Proteomes" id="UP000634136">
    <property type="component" value="Unassembled WGS sequence"/>
</dbReference>
<feature type="compositionally biased region" description="Basic and acidic residues" evidence="1">
    <location>
        <begin position="280"/>
        <end position="290"/>
    </location>
</feature>
<feature type="domain" description="EDRF1 N-terminal" evidence="2">
    <location>
        <begin position="118"/>
        <end position="163"/>
    </location>
</feature>
<evidence type="ECO:0000256" key="1">
    <source>
        <dbReference type="SAM" id="MobiDB-lite"/>
    </source>
</evidence>